<feature type="domain" description="RCC1-like" evidence="4">
    <location>
        <begin position="2"/>
        <end position="345"/>
    </location>
</feature>
<dbReference type="GeneID" id="28901185"/>
<dbReference type="FunCoup" id="A0A165GY17">
    <property type="interactions" value="90"/>
</dbReference>
<dbReference type="GO" id="GO:0005737">
    <property type="term" value="C:cytoplasm"/>
    <property type="evidence" value="ECO:0007669"/>
    <property type="project" value="TreeGrafter"/>
</dbReference>
<dbReference type="RefSeq" id="XP_018188302.1">
    <property type="nucleotide sequence ID" value="XM_018336048.1"/>
</dbReference>
<sequence length="360" mass="37717">MLYAFGSNGSGQLGLGHTEDVSIPSLTTLPAGEESQAPLRIVAGGNHTLVLFPSGAIYAAGENDNGRCGPVNDAESSQSTFRRVSFTDRNGMPIDSFKLCSATWAASTFVTADNQVFSCGSGQKGELGLGPEVKDARVPQVIANFPPPETEIVDLSACMGHTIALLSDGTVYGWGASRKGQLGVVEPALWGPSRISGIDFSVIRAACGREFSFFKGSQGQHVVLGSDKWNIISNAPASSSEWKDVGAGWGNIVQLSSDGGLSSWGRNDHGQLAPRALPKIEQIAIGSEHTLALTTMGKLLAWGWGEHGNCGPNGDGENKSWNEIRVDDNSSLSISSIGAGCASSFLWAVEEGHASQRPPT</sequence>
<dbReference type="EMBL" id="KV407458">
    <property type="protein sequence ID" value="KZF22747.1"/>
    <property type="molecule type" value="Genomic_DNA"/>
</dbReference>
<dbReference type="OMA" id="GWGNCRK"/>
<evidence type="ECO:0000313" key="6">
    <source>
        <dbReference type="Proteomes" id="UP000076632"/>
    </source>
</evidence>
<reference evidence="5 6" key="1">
    <citation type="journal article" date="2016" name="Fungal Biol.">
        <title>The genome of Xylona heveae provides a window into fungal endophytism.</title>
        <authorList>
            <person name="Gazis R."/>
            <person name="Kuo A."/>
            <person name="Riley R."/>
            <person name="LaButti K."/>
            <person name="Lipzen A."/>
            <person name="Lin J."/>
            <person name="Amirebrahimi M."/>
            <person name="Hesse C.N."/>
            <person name="Spatafora J.W."/>
            <person name="Henrissat B."/>
            <person name="Hainaut M."/>
            <person name="Grigoriev I.V."/>
            <person name="Hibbett D.S."/>
        </authorList>
    </citation>
    <scope>NUCLEOTIDE SEQUENCE [LARGE SCALE GENOMIC DNA]</scope>
    <source>
        <strain evidence="5 6">TC161</strain>
    </source>
</reference>
<name>A0A165GY17_XYLHT</name>
<keyword evidence="2" id="KW-0677">Repeat</keyword>
<dbReference type="Pfam" id="PF25390">
    <property type="entry name" value="WD40_RLD"/>
    <property type="match status" value="1"/>
</dbReference>
<dbReference type="SUPFAM" id="SSF50985">
    <property type="entry name" value="RCC1/BLIP-II"/>
    <property type="match status" value="1"/>
</dbReference>
<protein>
    <submittedName>
        <fullName evidence="5">RCC1/BLIP-II protein</fullName>
    </submittedName>
</protein>
<dbReference type="InParanoid" id="A0A165GY17"/>
<dbReference type="PRINTS" id="PR00633">
    <property type="entry name" value="RCCNDNSATION"/>
</dbReference>
<dbReference type="Proteomes" id="UP000076632">
    <property type="component" value="Unassembled WGS sequence"/>
</dbReference>
<dbReference type="InterPro" id="IPR009091">
    <property type="entry name" value="RCC1/BLIP-II"/>
</dbReference>
<feature type="repeat" description="RCC1" evidence="3">
    <location>
        <begin position="169"/>
        <end position="218"/>
    </location>
</feature>
<evidence type="ECO:0000259" key="4">
    <source>
        <dbReference type="Pfam" id="PF25390"/>
    </source>
</evidence>
<evidence type="ECO:0000256" key="3">
    <source>
        <dbReference type="PROSITE-ProRule" id="PRU00235"/>
    </source>
</evidence>
<evidence type="ECO:0000313" key="5">
    <source>
        <dbReference type="EMBL" id="KZF22747.1"/>
    </source>
</evidence>
<dbReference type="AlphaFoldDB" id="A0A165GY17"/>
<dbReference type="OrthoDB" id="5370059at2759"/>
<dbReference type="Gene3D" id="2.130.10.30">
    <property type="entry name" value="Regulator of chromosome condensation 1/beta-lactamase-inhibitor protein II"/>
    <property type="match status" value="2"/>
</dbReference>
<dbReference type="PANTHER" id="PTHR45982">
    <property type="entry name" value="REGULATOR OF CHROMOSOME CONDENSATION"/>
    <property type="match status" value="1"/>
</dbReference>
<evidence type="ECO:0000256" key="1">
    <source>
        <dbReference type="ARBA" id="ARBA00022658"/>
    </source>
</evidence>
<dbReference type="InterPro" id="IPR058923">
    <property type="entry name" value="RCC1-like_dom"/>
</dbReference>
<evidence type="ECO:0000256" key="2">
    <source>
        <dbReference type="ARBA" id="ARBA00022737"/>
    </source>
</evidence>
<dbReference type="InterPro" id="IPR051553">
    <property type="entry name" value="Ran_GTPase-activating"/>
</dbReference>
<keyword evidence="1" id="KW-0344">Guanine-nucleotide releasing factor</keyword>
<feature type="repeat" description="RCC1" evidence="3">
    <location>
        <begin position="259"/>
        <end position="296"/>
    </location>
</feature>
<feature type="repeat" description="RCC1" evidence="3">
    <location>
        <begin position="1"/>
        <end position="54"/>
    </location>
</feature>
<dbReference type="STRING" id="1328760.A0A165GY17"/>
<proteinExistence type="predicted"/>
<dbReference type="PANTHER" id="PTHR45982:SF5">
    <property type="entry name" value="RCC DOMAIN-CONTAINING PROTEIN ATS1"/>
    <property type="match status" value="1"/>
</dbReference>
<feature type="repeat" description="RCC1" evidence="3">
    <location>
        <begin position="114"/>
        <end position="168"/>
    </location>
</feature>
<gene>
    <name evidence="5" type="ORF">L228DRAFT_282833</name>
</gene>
<accession>A0A165GY17</accession>
<dbReference type="PROSITE" id="PS50012">
    <property type="entry name" value="RCC1_3"/>
    <property type="match status" value="4"/>
</dbReference>
<keyword evidence="6" id="KW-1185">Reference proteome</keyword>
<dbReference type="InterPro" id="IPR000408">
    <property type="entry name" value="Reg_chr_condens"/>
</dbReference>
<organism evidence="5 6">
    <name type="scientific">Xylona heveae (strain CBS 132557 / TC161)</name>
    <dbReference type="NCBI Taxonomy" id="1328760"/>
    <lineage>
        <taxon>Eukaryota</taxon>
        <taxon>Fungi</taxon>
        <taxon>Dikarya</taxon>
        <taxon>Ascomycota</taxon>
        <taxon>Pezizomycotina</taxon>
        <taxon>Xylonomycetes</taxon>
        <taxon>Xylonales</taxon>
        <taxon>Xylonaceae</taxon>
        <taxon>Xylona</taxon>
    </lineage>
</organism>
<dbReference type="GO" id="GO:0005085">
    <property type="term" value="F:guanyl-nucleotide exchange factor activity"/>
    <property type="evidence" value="ECO:0007669"/>
    <property type="project" value="TreeGrafter"/>
</dbReference>